<proteinExistence type="predicted"/>
<protein>
    <submittedName>
        <fullName evidence="2">Uncharacterized protein</fullName>
    </submittedName>
</protein>
<gene>
    <name evidence="2" type="ORF">PACLA_8A044966</name>
</gene>
<accession>A0A6S7II81</accession>
<dbReference type="EMBL" id="CACRXK020004446">
    <property type="protein sequence ID" value="CAB4002778.1"/>
    <property type="molecule type" value="Genomic_DNA"/>
</dbReference>
<reference evidence="2" key="1">
    <citation type="submission" date="2020-04" db="EMBL/GenBank/DDBJ databases">
        <authorList>
            <person name="Alioto T."/>
            <person name="Alioto T."/>
            <person name="Gomez Garrido J."/>
        </authorList>
    </citation>
    <scope>NUCLEOTIDE SEQUENCE</scope>
    <source>
        <strain evidence="2">A484AB</strain>
    </source>
</reference>
<sequence length="378" mass="42696">MQTSFQEALSKQTNSLLKFFDEDKGQKSARKRSHTQDELDDSDFVSEAPKRAKHPSKTGKTSSSNDQEENEHQRCQSQETDHEVVELFDSGENSQRGRDVDDTLSLFGGPEFNEDEQDNENLLSNIAQSLVSSEDTGLPLPINLRALVNTEIWYKMKPHQRKADIKFSNLQDTLIKGVSALTTASNDLLVCRETKTLPNYKDLLSQLLDATALFGHVCQELSFKRKETIKPILHPDFKSVCSRTHKVGRLLFGEDLPKVVQDLRASTKVVTQLTSFVPQGNQSEGEEPIPSPKAISTEQDIHKEIDKVSTQVKDFPKFVDEQLKCYLEKEVSNFQAGQIKKFSHEWSKITSDPDILSMVQGDHITFEGQVPVQHKSVH</sequence>
<name>A0A6S7II81_PARCT</name>
<feature type="compositionally biased region" description="Basic and acidic residues" evidence="1">
    <location>
        <begin position="70"/>
        <end position="81"/>
    </location>
</feature>
<evidence type="ECO:0000313" key="2">
    <source>
        <dbReference type="EMBL" id="CAB4002778.1"/>
    </source>
</evidence>
<dbReference type="PANTHER" id="PTHR34239:SF2">
    <property type="entry name" value="TRANSPOSABLE ELEMENT P TRANSPOSASE_THAP9 CONSERVED DOMAIN-CONTAINING PROTEIN"/>
    <property type="match status" value="1"/>
</dbReference>
<keyword evidence="3" id="KW-1185">Reference proteome</keyword>
<evidence type="ECO:0000256" key="1">
    <source>
        <dbReference type="SAM" id="MobiDB-lite"/>
    </source>
</evidence>
<evidence type="ECO:0000313" key="3">
    <source>
        <dbReference type="Proteomes" id="UP001152795"/>
    </source>
</evidence>
<organism evidence="2 3">
    <name type="scientific">Paramuricea clavata</name>
    <name type="common">Red gorgonian</name>
    <name type="synonym">Violescent sea-whip</name>
    <dbReference type="NCBI Taxonomy" id="317549"/>
    <lineage>
        <taxon>Eukaryota</taxon>
        <taxon>Metazoa</taxon>
        <taxon>Cnidaria</taxon>
        <taxon>Anthozoa</taxon>
        <taxon>Octocorallia</taxon>
        <taxon>Malacalcyonacea</taxon>
        <taxon>Plexauridae</taxon>
        <taxon>Paramuricea</taxon>
    </lineage>
</organism>
<comment type="caution">
    <text evidence="2">The sequence shown here is derived from an EMBL/GenBank/DDBJ whole genome shotgun (WGS) entry which is preliminary data.</text>
</comment>
<dbReference type="Proteomes" id="UP001152795">
    <property type="component" value="Unassembled WGS sequence"/>
</dbReference>
<dbReference type="PANTHER" id="PTHR34239">
    <property type="entry name" value="APPLE DOMAIN-CONTAINING PROTEIN"/>
    <property type="match status" value="1"/>
</dbReference>
<feature type="region of interest" description="Disordered" evidence="1">
    <location>
        <begin position="19"/>
        <end position="81"/>
    </location>
</feature>
<dbReference type="AlphaFoldDB" id="A0A6S7II81"/>